<reference evidence="3" key="1">
    <citation type="submission" date="2012-12" db="EMBL/GenBank/DDBJ databases">
        <authorList>
            <person name="Hellsten U."/>
            <person name="Grimwood J."/>
            <person name="Chapman J.A."/>
            <person name="Shapiro H."/>
            <person name="Aerts A."/>
            <person name="Otillar R.P."/>
            <person name="Terry A.Y."/>
            <person name="Boore J.L."/>
            <person name="Simakov O."/>
            <person name="Marletaz F."/>
            <person name="Cho S.-J."/>
            <person name="Edsinger-Gonzales E."/>
            <person name="Havlak P."/>
            <person name="Kuo D.-H."/>
            <person name="Larsson T."/>
            <person name="Lv J."/>
            <person name="Arendt D."/>
            <person name="Savage R."/>
            <person name="Osoegawa K."/>
            <person name="de Jong P."/>
            <person name="Lindberg D.R."/>
            <person name="Seaver E.C."/>
            <person name="Weisblat D.A."/>
            <person name="Putnam N.H."/>
            <person name="Grigoriev I.V."/>
            <person name="Rokhsar D.S."/>
        </authorList>
    </citation>
    <scope>NUCLEOTIDE SEQUENCE</scope>
</reference>
<reference evidence="1 3" key="2">
    <citation type="journal article" date="2013" name="Nature">
        <title>Insights into bilaterian evolution from three spiralian genomes.</title>
        <authorList>
            <person name="Simakov O."/>
            <person name="Marletaz F."/>
            <person name="Cho S.J."/>
            <person name="Edsinger-Gonzales E."/>
            <person name="Havlak P."/>
            <person name="Hellsten U."/>
            <person name="Kuo D.H."/>
            <person name="Larsson T."/>
            <person name="Lv J."/>
            <person name="Arendt D."/>
            <person name="Savage R."/>
            <person name="Osoegawa K."/>
            <person name="de Jong P."/>
            <person name="Grimwood J."/>
            <person name="Chapman J.A."/>
            <person name="Shapiro H."/>
            <person name="Aerts A."/>
            <person name="Otillar R.P."/>
            <person name="Terry A.Y."/>
            <person name="Boore J.L."/>
            <person name="Grigoriev I.V."/>
            <person name="Lindberg D.R."/>
            <person name="Seaver E.C."/>
            <person name="Weisblat D.A."/>
            <person name="Putnam N.H."/>
            <person name="Rokhsar D.S."/>
        </authorList>
    </citation>
    <scope>NUCLEOTIDE SEQUENCE</scope>
</reference>
<dbReference type="CTD" id="20204393"/>
<dbReference type="KEGG" id="hro:HELRODRAFT_173122"/>
<evidence type="ECO:0000313" key="3">
    <source>
        <dbReference type="Proteomes" id="UP000015101"/>
    </source>
</evidence>
<dbReference type="AlphaFoldDB" id="T1F6E4"/>
<keyword evidence="3" id="KW-1185">Reference proteome</keyword>
<dbReference type="EnsemblMetazoa" id="HelroT173122">
    <property type="protein sequence ID" value="HelroP173122"/>
    <property type="gene ID" value="HelroG173122"/>
</dbReference>
<dbReference type="EMBL" id="AMQM01004452">
    <property type="status" value="NOT_ANNOTATED_CDS"/>
    <property type="molecule type" value="Genomic_DNA"/>
</dbReference>
<proteinExistence type="predicted"/>
<accession>T1F6E4</accession>
<dbReference type="OrthoDB" id="6060175at2759"/>
<dbReference type="EMBL" id="AMQM01004451">
    <property type="status" value="NOT_ANNOTATED_CDS"/>
    <property type="molecule type" value="Genomic_DNA"/>
</dbReference>
<organism evidence="2 3">
    <name type="scientific">Helobdella robusta</name>
    <name type="common">Californian leech</name>
    <dbReference type="NCBI Taxonomy" id="6412"/>
    <lineage>
        <taxon>Eukaryota</taxon>
        <taxon>Metazoa</taxon>
        <taxon>Spiralia</taxon>
        <taxon>Lophotrochozoa</taxon>
        <taxon>Annelida</taxon>
        <taxon>Clitellata</taxon>
        <taxon>Hirudinea</taxon>
        <taxon>Rhynchobdellida</taxon>
        <taxon>Glossiphoniidae</taxon>
        <taxon>Helobdella</taxon>
    </lineage>
</organism>
<protein>
    <submittedName>
        <fullName evidence="1 2">Uncharacterized protein</fullName>
    </submittedName>
</protein>
<dbReference type="HOGENOM" id="CLU_1410228_0_0_1"/>
<dbReference type="Proteomes" id="UP000015101">
    <property type="component" value="Unassembled WGS sequence"/>
</dbReference>
<dbReference type="GeneID" id="20204393"/>
<dbReference type="EMBL" id="KB096551">
    <property type="protein sequence ID" value="ESO04049.1"/>
    <property type="molecule type" value="Genomic_DNA"/>
</dbReference>
<sequence length="193" mass="22241">MYMTITYMEFILRQVFTDCNKSGYTCTVINRSGFIVLRINANHSLTACLVNQINQTNDNNMHINCEEPGLANTLIEKNILNAQFCVNYDDQNHNITKFWNVSMDRENRSFENFQIHQIPNMNIFVIVKNGSFSAEARCNCGEKNFGQINIKLTRGKILKFNVRAKNFQSFAGVAKTVLVTFFFTAQIFDRFSS</sequence>
<evidence type="ECO:0000313" key="1">
    <source>
        <dbReference type="EMBL" id="ESO04049.1"/>
    </source>
</evidence>
<dbReference type="STRING" id="6412.T1F6E4"/>
<name>T1F6E4_HELRO</name>
<dbReference type="InParanoid" id="T1F6E4"/>
<reference evidence="2" key="3">
    <citation type="submission" date="2015-06" db="UniProtKB">
        <authorList>
            <consortium name="EnsemblMetazoa"/>
        </authorList>
    </citation>
    <scope>IDENTIFICATION</scope>
</reference>
<gene>
    <name evidence="2" type="primary">20204393</name>
    <name evidence="1" type="ORF">HELRODRAFT_173122</name>
</gene>
<evidence type="ECO:0000313" key="2">
    <source>
        <dbReference type="EnsemblMetazoa" id="HelroP173122"/>
    </source>
</evidence>
<dbReference type="RefSeq" id="XP_009017985.1">
    <property type="nucleotide sequence ID" value="XM_009019737.1"/>
</dbReference>